<dbReference type="Pfam" id="PF07483">
    <property type="entry name" value="W_rich_C"/>
    <property type="match status" value="2"/>
</dbReference>
<evidence type="ECO:0000313" key="2">
    <source>
        <dbReference type="EMBL" id="GAG51038.1"/>
    </source>
</evidence>
<dbReference type="EMBL" id="BARS01056031">
    <property type="protein sequence ID" value="GAG51038.1"/>
    <property type="molecule type" value="Genomic_DNA"/>
</dbReference>
<accession>X0YRM4</accession>
<feature type="non-terminal residue" evidence="2">
    <location>
        <position position="190"/>
    </location>
</feature>
<dbReference type="InterPro" id="IPR011121">
    <property type="entry name" value="Trp-rich_dom"/>
</dbReference>
<comment type="caution">
    <text evidence="2">The sequence shown here is derived from an EMBL/GenBank/DDBJ whole genome shotgun (WGS) entry which is preliminary data.</text>
</comment>
<gene>
    <name evidence="2" type="ORF">S01H1_82622</name>
</gene>
<reference evidence="2" key="1">
    <citation type="journal article" date="2014" name="Front. Microbiol.">
        <title>High frequency of phylogenetically diverse reductive dehalogenase-homologous genes in deep subseafloor sedimentary metagenomes.</title>
        <authorList>
            <person name="Kawai M."/>
            <person name="Futagami T."/>
            <person name="Toyoda A."/>
            <person name="Takaki Y."/>
            <person name="Nishi S."/>
            <person name="Hori S."/>
            <person name="Arai W."/>
            <person name="Tsubouchi T."/>
            <person name="Morono Y."/>
            <person name="Uchiyama I."/>
            <person name="Ito T."/>
            <person name="Fujiyama A."/>
            <person name="Inagaki F."/>
            <person name="Takami H."/>
        </authorList>
    </citation>
    <scope>NUCLEOTIDE SEQUENCE</scope>
    <source>
        <strain evidence="2">Expedition CK06-06</strain>
    </source>
</reference>
<sequence>VADKLYANEFSIHDPIGKHISTSHYDGWQTLAVETIDGVNTILWEYTPTGRLHYWRTDASWNWQSSIGKHFDGSTEYYEAEINFEIDINKDGTLGEPVPAPVPAPEPEFSPIESNGSVILGEDVADKLYANEFSIHDPIGKHISTSHYDGWQTLAVETIDGVNTILWEYTPTGRLHYWRTDASWNWQSSI</sequence>
<dbReference type="AlphaFoldDB" id="X0YRM4"/>
<protein>
    <recommendedName>
        <fullName evidence="1">Tryptophan-rich domain-containing protein</fullName>
    </recommendedName>
</protein>
<evidence type="ECO:0000259" key="1">
    <source>
        <dbReference type="Pfam" id="PF07483"/>
    </source>
</evidence>
<feature type="domain" description="Tryptophan-rich" evidence="1">
    <location>
        <begin position="17"/>
        <end position="95"/>
    </location>
</feature>
<name>X0YRM4_9ZZZZ</name>
<feature type="domain" description="Tryptophan-rich" evidence="1">
    <location>
        <begin position="140"/>
        <end position="189"/>
    </location>
</feature>
<organism evidence="2">
    <name type="scientific">marine sediment metagenome</name>
    <dbReference type="NCBI Taxonomy" id="412755"/>
    <lineage>
        <taxon>unclassified sequences</taxon>
        <taxon>metagenomes</taxon>
        <taxon>ecological metagenomes</taxon>
    </lineage>
</organism>
<feature type="non-terminal residue" evidence="2">
    <location>
        <position position="1"/>
    </location>
</feature>
<proteinExistence type="predicted"/>